<feature type="signal peptide" evidence="1">
    <location>
        <begin position="1"/>
        <end position="19"/>
    </location>
</feature>
<dbReference type="Proteomes" id="UP000092377">
    <property type="component" value="Unassembled WGS sequence"/>
</dbReference>
<dbReference type="PROSITE" id="PS50983">
    <property type="entry name" value="FE_B12_PBP"/>
    <property type="match status" value="1"/>
</dbReference>
<evidence type="ECO:0000256" key="1">
    <source>
        <dbReference type="SAM" id="SignalP"/>
    </source>
</evidence>
<keyword evidence="4" id="KW-1185">Reference proteome</keyword>
<keyword evidence="1" id="KW-0732">Signal</keyword>
<evidence type="ECO:0000313" key="4">
    <source>
        <dbReference type="Proteomes" id="UP000092377"/>
    </source>
</evidence>
<reference evidence="4" key="1">
    <citation type="submission" date="2016-06" db="EMBL/GenBank/DDBJ databases">
        <authorList>
            <person name="Butler K."/>
        </authorList>
    </citation>
    <scope>NUCLEOTIDE SEQUENCE [LARGE SCALE GENOMIC DNA]</scope>
    <source>
        <strain evidence="4">GCSL-Mp20</strain>
    </source>
</reference>
<dbReference type="PANTHER" id="PTHR30535">
    <property type="entry name" value="VITAMIN B12-BINDING PROTEIN"/>
    <property type="match status" value="1"/>
</dbReference>
<feature type="domain" description="Fe/B12 periplasmic-binding" evidence="2">
    <location>
        <begin position="44"/>
        <end position="346"/>
    </location>
</feature>
<evidence type="ECO:0000259" key="2">
    <source>
        <dbReference type="PROSITE" id="PS50983"/>
    </source>
</evidence>
<dbReference type="InterPro" id="IPR050902">
    <property type="entry name" value="ABC_Transporter_SBP"/>
</dbReference>
<dbReference type="Pfam" id="PF01497">
    <property type="entry name" value="Peripla_BP_2"/>
    <property type="match status" value="1"/>
</dbReference>
<dbReference type="PANTHER" id="PTHR30535:SF34">
    <property type="entry name" value="MOLYBDATE-BINDING PROTEIN MOLA"/>
    <property type="match status" value="1"/>
</dbReference>
<dbReference type="InterPro" id="IPR002491">
    <property type="entry name" value="ABC_transptr_periplasmic_BD"/>
</dbReference>
<accession>A0A1B8HT55</accession>
<dbReference type="Gene3D" id="3.40.50.1980">
    <property type="entry name" value="Nitrogenase molybdenum iron protein domain"/>
    <property type="match status" value="2"/>
</dbReference>
<dbReference type="SUPFAM" id="SSF53807">
    <property type="entry name" value="Helical backbone' metal receptor"/>
    <property type="match status" value="1"/>
</dbReference>
<protein>
    <recommendedName>
        <fullName evidence="2">Fe/B12 periplasmic-binding domain-containing protein</fullName>
    </recommendedName>
</protein>
<organism evidence="3 4">
    <name type="scientific">Morganella psychrotolerans</name>
    <dbReference type="NCBI Taxonomy" id="368603"/>
    <lineage>
        <taxon>Bacteria</taxon>
        <taxon>Pseudomonadati</taxon>
        <taxon>Pseudomonadota</taxon>
        <taxon>Gammaproteobacteria</taxon>
        <taxon>Enterobacterales</taxon>
        <taxon>Morganellaceae</taxon>
        <taxon>Morganella</taxon>
    </lineage>
</organism>
<gene>
    <name evidence="3" type="ORF">AYY18_15060</name>
</gene>
<comment type="caution">
    <text evidence="3">The sequence shown here is derived from an EMBL/GenBank/DDBJ whole genome shotgun (WGS) entry which is preliminary data.</text>
</comment>
<dbReference type="AlphaFoldDB" id="A0A1B8HT55"/>
<dbReference type="EMBL" id="LZEY01000005">
    <property type="protein sequence ID" value="OBU12543.1"/>
    <property type="molecule type" value="Genomic_DNA"/>
</dbReference>
<evidence type="ECO:0000313" key="3">
    <source>
        <dbReference type="EMBL" id="OBU12543.1"/>
    </source>
</evidence>
<proteinExistence type="predicted"/>
<name>A0A1B8HT55_9GAMM</name>
<sequence>MIKHGLLLSALATVPVAFAGKKGTGRTVTDITGRNIACQDVPKRIYLADPSLLFLYASLVNADFTQRLVAIPAGFRSADRLSYQQYCHRFPEITTLPHLPPLAAAQVNTETIVDLRPDIIFTTTGTFAAMEAAGTTVLLERAGIRIIVLDMSIDPLKNTPLSIAIMAEVFQLQEKATEINTFIRTHLKDISSRLAIAGRAPIPVLLERAAGFSEECCYAYGNGNFAQFLTFAGGKNIGADYIDDTYGVLNQETIIYTKPQKVIVTGSNWQGYNPGGDWVGLGPGADLIQAEKQLGKLMQRPAFKTLAAVQKRECYAIWHTFYDSPFGFIAVLKFAVWLHPDLFSDIDPDTVFHAFYTRFLPVEWQPGYWVSLHP</sequence>
<feature type="chain" id="PRO_5008610000" description="Fe/B12 periplasmic-binding domain-containing protein" evidence="1">
    <location>
        <begin position="20"/>
        <end position="374"/>
    </location>
</feature>